<reference evidence="1" key="1">
    <citation type="submission" date="2021-07" db="EMBL/GenBank/DDBJ databases">
        <title>Roseobacter insulae sp. nov., isolated from a tidal flat.</title>
        <authorList>
            <person name="Park S."/>
            <person name="Yoon J.-H."/>
        </authorList>
    </citation>
    <scope>NUCLEOTIDE SEQUENCE</scope>
    <source>
        <strain evidence="1">YSTF-M11</strain>
    </source>
</reference>
<comment type="caution">
    <text evidence="1">The sequence shown here is derived from an EMBL/GenBank/DDBJ whole genome shotgun (WGS) entry which is preliminary data.</text>
</comment>
<dbReference type="Proteomes" id="UP001138661">
    <property type="component" value="Unassembled WGS sequence"/>
</dbReference>
<dbReference type="AlphaFoldDB" id="A0A9X1K2N1"/>
<dbReference type="RefSeq" id="WP_219503072.1">
    <property type="nucleotide sequence ID" value="NZ_JAHXDN010000003.1"/>
</dbReference>
<dbReference type="EMBL" id="JAHXDN010000003">
    <property type="protein sequence ID" value="MBW4708703.1"/>
    <property type="molecule type" value="Genomic_DNA"/>
</dbReference>
<proteinExistence type="predicted"/>
<accession>A0A9X1K2N1</accession>
<gene>
    <name evidence="1" type="ORF">KX928_13015</name>
</gene>
<evidence type="ECO:0000313" key="1">
    <source>
        <dbReference type="EMBL" id="MBW4708703.1"/>
    </source>
</evidence>
<name>A0A9X1K2N1_9RHOB</name>
<protein>
    <submittedName>
        <fullName evidence="1">Uncharacterized protein</fullName>
    </submittedName>
</protein>
<organism evidence="1 2">
    <name type="scientific">Roseobacter insulae</name>
    <dbReference type="NCBI Taxonomy" id="2859783"/>
    <lineage>
        <taxon>Bacteria</taxon>
        <taxon>Pseudomonadati</taxon>
        <taxon>Pseudomonadota</taxon>
        <taxon>Alphaproteobacteria</taxon>
        <taxon>Rhodobacterales</taxon>
        <taxon>Roseobacteraceae</taxon>
        <taxon>Roseobacter</taxon>
    </lineage>
</organism>
<sequence>MIGVVLWSDASDRKAVIWCEDQGDLAFLNSAGDTLQSDAFFDAGDVVQFDMEVHASMRRAHNPRLVLERAGADLPDVLLRGVSPSEDAPRSAQIIPFAPREQDATTVYQRVSEA</sequence>
<evidence type="ECO:0000313" key="2">
    <source>
        <dbReference type="Proteomes" id="UP001138661"/>
    </source>
</evidence>
<keyword evidence="2" id="KW-1185">Reference proteome</keyword>